<dbReference type="GO" id="GO:0000976">
    <property type="term" value="F:transcription cis-regulatory region binding"/>
    <property type="evidence" value="ECO:0007669"/>
    <property type="project" value="TreeGrafter"/>
</dbReference>
<keyword evidence="5" id="KW-1185">Reference proteome</keyword>
<evidence type="ECO:0000313" key="5">
    <source>
        <dbReference type="Proteomes" id="UP000032668"/>
    </source>
</evidence>
<protein>
    <submittedName>
        <fullName evidence="4">Transcriptional regulator TetR</fullName>
    </submittedName>
</protein>
<dbReference type="RefSeq" id="WP_048879949.1">
    <property type="nucleotide sequence ID" value="NZ_BANC01000100.1"/>
</dbReference>
<dbReference type="PANTHER" id="PTHR30055:SF220">
    <property type="entry name" value="TETR-FAMILY REGULATORY PROTEIN"/>
    <property type="match status" value="1"/>
</dbReference>
<reference evidence="4 5" key="1">
    <citation type="submission" date="2012-11" db="EMBL/GenBank/DDBJ databases">
        <title>Whole genome sequence of Acidocella aminolytica 101 = DSM 11237.</title>
        <authorList>
            <person name="Azuma Y."/>
            <person name="Higashiura N."/>
            <person name="Hirakawa H."/>
            <person name="Matsushita K."/>
        </authorList>
    </citation>
    <scope>NUCLEOTIDE SEQUENCE [LARGE SCALE GENOMIC DNA]</scope>
    <source>
        <strain evidence="5">101 / DSM 11237</strain>
    </source>
</reference>
<gene>
    <name evidence="4" type="ORF">Aam_102_006</name>
</gene>
<evidence type="ECO:0000259" key="3">
    <source>
        <dbReference type="PROSITE" id="PS50977"/>
    </source>
</evidence>
<name>A0A0D6PIF0_9PROT</name>
<evidence type="ECO:0000256" key="2">
    <source>
        <dbReference type="PROSITE-ProRule" id="PRU00335"/>
    </source>
</evidence>
<dbReference type="EMBL" id="BANC01000100">
    <property type="protein sequence ID" value="GAN81555.1"/>
    <property type="molecule type" value="Genomic_DNA"/>
</dbReference>
<dbReference type="Pfam" id="PF00440">
    <property type="entry name" value="TetR_N"/>
    <property type="match status" value="1"/>
</dbReference>
<evidence type="ECO:0000313" key="4">
    <source>
        <dbReference type="EMBL" id="GAN81555.1"/>
    </source>
</evidence>
<feature type="DNA-binding region" description="H-T-H motif" evidence="2">
    <location>
        <begin position="24"/>
        <end position="43"/>
    </location>
</feature>
<dbReference type="InterPro" id="IPR050109">
    <property type="entry name" value="HTH-type_TetR-like_transc_reg"/>
</dbReference>
<dbReference type="PRINTS" id="PR00455">
    <property type="entry name" value="HTHTETR"/>
</dbReference>
<dbReference type="InterPro" id="IPR009057">
    <property type="entry name" value="Homeodomain-like_sf"/>
</dbReference>
<dbReference type="GO" id="GO:0003700">
    <property type="term" value="F:DNA-binding transcription factor activity"/>
    <property type="evidence" value="ECO:0007669"/>
    <property type="project" value="TreeGrafter"/>
</dbReference>
<comment type="caution">
    <text evidence="4">The sequence shown here is derived from an EMBL/GenBank/DDBJ whole genome shotgun (WGS) entry which is preliminary data.</text>
</comment>
<feature type="domain" description="HTH tetR-type" evidence="3">
    <location>
        <begin position="1"/>
        <end position="61"/>
    </location>
</feature>
<dbReference type="InterPro" id="IPR036271">
    <property type="entry name" value="Tet_transcr_reg_TetR-rel_C_sf"/>
</dbReference>
<dbReference type="STRING" id="1120923.SAMN02746095_03870"/>
<dbReference type="AlphaFoldDB" id="A0A0D6PIF0"/>
<dbReference type="SUPFAM" id="SSF46689">
    <property type="entry name" value="Homeodomain-like"/>
    <property type="match status" value="1"/>
</dbReference>
<accession>A0A0D6PIF0</accession>
<sequence length="198" mass="21594">MDTRTSLLNAALKVLEDDGEAQFSTRKICAIANVTAPTLYHHYGSADGLLSAAIGDAFRQFLEGKKSATQSTDPVEALREGWDDYVRFAASRPRLYAAMMSRVLDGAVLPAVEEAFALLIERIDAISAEEQLAPTVEMAADLMWASASAASLLHVTARLRKVPPPDAKVLRQIRESALRSILKPNKKVGPHEDSRHGR</sequence>
<dbReference type="Gene3D" id="1.10.357.10">
    <property type="entry name" value="Tetracycline Repressor, domain 2"/>
    <property type="match status" value="1"/>
</dbReference>
<dbReference type="InterPro" id="IPR001647">
    <property type="entry name" value="HTH_TetR"/>
</dbReference>
<dbReference type="PANTHER" id="PTHR30055">
    <property type="entry name" value="HTH-TYPE TRANSCRIPTIONAL REGULATOR RUTR"/>
    <property type="match status" value="1"/>
</dbReference>
<organism evidence="4 5">
    <name type="scientific">Acidocella aminolytica 101 = DSM 11237</name>
    <dbReference type="NCBI Taxonomy" id="1120923"/>
    <lineage>
        <taxon>Bacteria</taxon>
        <taxon>Pseudomonadati</taxon>
        <taxon>Pseudomonadota</taxon>
        <taxon>Alphaproteobacteria</taxon>
        <taxon>Acetobacterales</taxon>
        <taxon>Acidocellaceae</taxon>
        <taxon>Acidocella</taxon>
    </lineage>
</organism>
<keyword evidence="1 2" id="KW-0238">DNA-binding</keyword>
<dbReference type="SUPFAM" id="SSF48498">
    <property type="entry name" value="Tetracyclin repressor-like, C-terminal domain"/>
    <property type="match status" value="1"/>
</dbReference>
<evidence type="ECO:0000256" key="1">
    <source>
        <dbReference type="ARBA" id="ARBA00023125"/>
    </source>
</evidence>
<dbReference type="OrthoDB" id="9787680at2"/>
<dbReference type="PROSITE" id="PS50977">
    <property type="entry name" value="HTH_TETR_2"/>
    <property type="match status" value="1"/>
</dbReference>
<dbReference type="Proteomes" id="UP000032668">
    <property type="component" value="Unassembled WGS sequence"/>
</dbReference>
<proteinExistence type="predicted"/>